<proteinExistence type="predicted"/>
<accession>A0A226EIU2</accession>
<feature type="region of interest" description="Disordered" evidence="3">
    <location>
        <begin position="2125"/>
        <end position="2239"/>
    </location>
</feature>
<evidence type="ECO:0000256" key="2">
    <source>
        <dbReference type="SAM" id="Coils"/>
    </source>
</evidence>
<dbReference type="STRING" id="158441.A0A226EIU2"/>
<evidence type="ECO:0000256" key="3">
    <source>
        <dbReference type="SAM" id="MobiDB-lite"/>
    </source>
</evidence>
<dbReference type="Pfam" id="PF00089">
    <property type="entry name" value="Trypsin"/>
    <property type="match status" value="1"/>
</dbReference>
<dbReference type="FunFam" id="2.40.10.10:FF:000068">
    <property type="entry name" value="transmembrane protease serine 2"/>
    <property type="match status" value="1"/>
</dbReference>
<dbReference type="InterPro" id="IPR009003">
    <property type="entry name" value="Peptidase_S1_PA"/>
</dbReference>
<keyword evidence="7" id="KW-1185">Reference proteome</keyword>
<feature type="region of interest" description="Disordered" evidence="3">
    <location>
        <begin position="2259"/>
        <end position="2310"/>
    </location>
</feature>
<dbReference type="InterPro" id="IPR001254">
    <property type="entry name" value="Trypsin_dom"/>
</dbReference>
<dbReference type="PROSITE" id="PS50240">
    <property type="entry name" value="TRYPSIN_DOM"/>
    <property type="match status" value="1"/>
</dbReference>
<sequence length="2310" mass="259151">MGKPRKKEVSSIALIFLIAFLIQTGYGMPMETLIYGGVEATPGDFPWMVSLQIPRGDSSGHDHACGGTLVSPNKVVTAAHCVEELRNYPLGSTQVVAGAHNLSASENWKQIRVIQPSKIYVHYLYSKEASSYDVAVIEFTSQFVETDYVSWASLAHSNASGTCEIAGWGATEHTTRMSDVLRKATLPIVPKDDCSRIYDVFDGESQICAGRPEGGIDMCLGDTGGAIICSNPGYKFFAGVASSGFFCGVSGYPGIYTEVSAVIPWLLNPTIIPSSNLLLFLICEEKWLQQVTTGVGGGSSGRWDRNKPQESKSYKNYFLNAARLKDMGLVVNTTHCKITDFNPWDEEIIPFIKAAQPLEDCLKTNYNWSYIEADVLVMNAEAMKADGHVFTDEFCCYKTITRKSDDNLIAKKLADDSISYSRCVPITDERTRIDSEFIVVECSWSRFTNVHYRGFHGIATSEGNARKAKIQGKVDFWKNRKSSKQDEELPPSILVVGIDSTSRINFRRNMFKTQKVLQSLGAVEMFGYTKVGENTFPNFCPMFLGYSAEDVFKVCMLDYMDYQDDCPSIWKQLDAANYLTAQTEDSPDFTAFNYKKVDFYARPLFLGALDYSLPYTLNMIRGDHIDCVGYQTNDEAITTYMESSMDFAHKNKAPIFSFSWSTTLAHDNLNMIQLVDETYSNFLTRMIKKGYLNNTVLLFMGDHGYRFGAVRETLIGYYEDKLPNLWIRLPPRIQEKYPDWQKSLENNSRRLTSPYHFYWTLNHIIQTFSPSVLPPQSVKDLETGAVIDRKYVQNFLESVPETNSCSDVGVPQRYCACYPVVSLPLSDSNLLEGAERAVEKVNHDLNPEGDEDFLQVDRLKNLQRIVDTPACKIPDFDVWDKDVFPFLKVAQPDEKCNETHYNWSFVRNNKLVINRRQIERDGYRLYKGFCCYKFVERVTLSNIEARTISELKDADNLIKYSSCIDINNEETELHHEFIVVECGSIKFIPVAVRYRAFHASAVVKGSQKSQNVEKKILHWKSEDAGQERLPPNVLIFGLDSTSRLNFRRNMFETRRFLENIGAVEMLGYTKVGENTFPNFVALSAGYSEDDLIKVCYFSKLTPQDKCPYISKRFDSANYITAHSEDAPTFAIYNYLKTGFVQQPVDFNNRPIMLAAQDYAYPPFYVGRSEAMKCIGQQTNDEVILAYVESVLDIGHRNKTPIYSVSWSTEGSHGNSNGIQLVDATYANFFKRIQEKGYLDNTLLIFMGDHGYRYGPFRETILGYYEDKLPNMWIRLPPWIKEEFPEWQTALEINSRRLSSPFTMYWTLNRILEMFSSIDPPHDSINANLSGKLVPRKHTLQNFFEILPEDNTCADVGIPDDFCACYLPQQVLLDDPLLRKAALAALESKNQDLINSPCAPLQVKAITAGTVVTKFSKDLVKRFIVAFTTKPATAKSESEVEDLEEEEDECSAQQNNQLKLEQQPVSARGLLDTTSLVSVKRKRPARYFDNNVDDDEGDFTVAESEEKENLSVVKTTMNISSEDDNTCTFQTSSTSLSKYISSCTPTFTPTPILNVELPCTVPVVEFVADANATVNVSSTFTINTNFAQAALSVTPPRKRGIRRSSVSKSRKSLSFTSISPTLLTPIKSGTTRVTDPDFEFILTTEIPESAANSASKSHRDEDETSCPSDSSDKENHSSEMDVKKHVRKLSYTLLTPSAALLAASGMEALPVINSATSSVVISSSAQSTPMKGDKEWERLETRTDSPEVQIAVSQLQQLNLGKGKKAHLERYLGEVEADGNKQTTTATNFEDNNKKAHHEDVISQIEIQHHKQLEQLMAAYKQQAQKIREDFEKEKQKILLELAPPPSSPTPTPSIKPPQNLNSEPSSTDQTIKLLPSTPSSSILMDTSNLRNYYITNSVDSHMRMKESHSAPVSSADIEISSMLSRTVISSEGGWMHHDPAQSPTISSRGGNVSNAVGLSKFQSKMQKINPSLLKHPGDVRSPLLKGLVFPDPLDRSSVVLKIPPQAHDPAMKLKFDKLTAGVKGYLTRRLLQTEKIQIIIQTIRDTVELLLNLYEENPPNNQGLIEIKELDQVLHHGLIQQLTGACSSFNDIFFKISIKERMAIIANDREKIRAKALRNVLSRRSGISPSKRNISSATLKSFERRQSQSKSPSKKANQIISTARFQRPSLKPMLPPLGSQTVKPNGVKSYNVSPKRRRMSFMGGGGDKHRTTRASSTKNGNVNQRGGPHSAIASNRNKNIAEGSTDTFLVPSSTSSMNQWRYSQAPTSKSVKSSNRPSMTRVSVGMSSSSTSYNRSTIRTENSITRVPWK</sequence>
<reference evidence="6 7" key="1">
    <citation type="submission" date="2015-12" db="EMBL/GenBank/DDBJ databases">
        <title>The genome of Folsomia candida.</title>
        <authorList>
            <person name="Faddeeva A."/>
            <person name="Derks M.F."/>
            <person name="Anvar Y."/>
            <person name="Smit S."/>
            <person name="Van Straalen N."/>
            <person name="Roelofs D."/>
        </authorList>
    </citation>
    <scope>NUCLEOTIDE SEQUENCE [LARGE SCALE GENOMIC DNA]</scope>
    <source>
        <strain evidence="6 7">VU population</strain>
        <tissue evidence="6">Whole body</tissue>
    </source>
</reference>
<dbReference type="PRINTS" id="PR00722">
    <property type="entry name" value="CHYMOTRYPSIN"/>
</dbReference>
<feature type="compositionally biased region" description="Polar residues" evidence="3">
    <location>
        <begin position="2125"/>
        <end position="2139"/>
    </location>
</feature>
<feature type="region of interest" description="Disordered" evidence="3">
    <location>
        <begin position="1841"/>
        <end position="1869"/>
    </location>
</feature>
<dbReference type="InterPro" id="IPR004245">
    <property type="entry name" value="DUF229"/>
</dbReference>
<feature type="compositionally biased region" description="Basic and acidic residues" evidence="3">
    <location>
        <begin position="1669"/>
        <end position="1680"/>
    </location>
</feature>
<feature type="signal peptide" evidence="4">
    <location>
        <begin position="1"/>
        <end position="27"/>
    </location>
</feature>
<dbReference type="GO" id="GO:0004252">
    <property type="term" value="F:serine-type endopeptidase activity"/>
    <property type="evidence" value="ECO:0007669"/>
    <property type="project" value="InterPro"/>
</dbReference>
<dbReference type="Gene3D" id="3.40.720.10">
    <property type="entry name" value="Alkaline Phosphatase, subunit A"/>
    <property type="match status" value="2"/>
</dbReference>
<keyword evidence="1" id="KW-1015">Disulfide bond</keyword>
<dbReference type="SUPFAM" id="SSF50494">
    <property type="entry name" value="Trypsin-like serine proteases"/>
    <property type="match status" value="1"/>
</dbReference>
<feature type="compositionally biased region" description="Polar residues" evidence="3">
    <location>
        <begin position="2213"/>
        <end position="2224"/>
    </location>
</feature>
<dbReference type="FunFam" id="3.40.720.10:FF:000017">
    <property type="entry name" value="Predicted protein"/>
    <property type="match status" value="2"/>
</dbReference>
<dbReference type="CDD" id="cd00190">
    <property type="entry name" value="Tryp_SPc"/>
    <property type="match status" value="1"/>
</dbReference>
<dbReference type="Proteomes" id="UP000198287">
    <property type="component" value="Unassembled WGS sequence"/>
</dbReference>
<organism evidence="6 7">
    <name type="scientific">Folsomia candida</name>
    <name type="common">Springtail</name>
    <dbReference type="NCBI Taxonomy" id="158441"/>
    <lineage>
        <taxon>Eukaryota</taxon>
        <taxon>Metazoa</taxon>
        <taxon>Ecdysozoa</taxon>
        <taxon>Arthropoda</taxon>
        <taxon>Hexapoda</taxon>
        <taxon>Collembola</taxon>
        <taxon>Entomobryomorpha</taxon>
        <taxon>Isotomoidea</taxon>
        <taxon>Isotomidae</taxon>
        <taxon>Proisotominae</taxon>
        <taxon>Folsomia</taxon>
    </lineage>
</organism>
<keyword evidence="4" id="KW-0732">Signal</keyword>
<dbReference type="Pfam" id="PF02995">
    <property type="entry name" value="DUF229"/>
    <property type="match status" value="2"/>
</dbReference>
<feature type="compositionally biased region" description="Pro residues" evidence="3">
    <location>
        <begin position="1842"/>
        <end position="1855"/>
    </location>
</feature>
<dbReference type="InterPro" id="IPR001314">
    <property type="entry name" value="Peptidase_S1A"/>
</dbReference>
<protein>
    <submittedName>
        <fullName evidence="6">Trypsin-1</fullName>
    </submittedName>
</protein>
<feature type="domain" description="Peptidase S1" evidence="5">
    <location>
        <begin position="34"/>
        <end position="271"/>
    </location>
</feature>
<dbReference type="EMBL" id="LNIX01000003">
    <property type="protein sequence ID" value="OXA57138.1"/>
    <property type="molecule type" value="Genomic_DNA"/>
</dbReference>
<evidence type="ECO:0000256" key="1">
    <source>
        <dbReference type="ARBA" id="ARBA00023157"/>
    </source>
</evidence>
<feature type="compositionally biased region" description="Polar residues" evidence="3">
    <location>
        <begin position="2301"/>
        <end position="2310"/>
    </location>
</feature>
<feature type="compositionally biased region" description="Polar residues" evidence="3">
    <location>
        <begin position="2178"/>
        <end position="2192"/>
    </location>
</feature>
<feature type="region of interest" description="Disordered" evidence="3">
    <location>
        <begin position="1648"/>
        <end position="1680"/>
    </location>
</feature>
<feature type="compositionally biased region" description="Polar residues" evidence="3">
    <location>
        <begin position="1858"/>
        <end position="1869"/>
    </location>
</feature>
<dbReference type="InterPro" id="IPR018114">
    <property type="entry name" value="TRYPSIN_HIS"/>
</dbReference>
<feature type="chain" id="PRO_5012081808" evidence="4">
    <location>
        <begin position="28"/>
        <end position="2310"/>
    </location>
</feature>
<evidence type="ECO:0000313" key="7">
    <source>
        <dbReference type="Proteomes" id="UP000198287"/>
    </source>
</evidence>
<evidence type="ECO:0000256" key="4">
    <source>
        <dbReference type="SAM" id="SignalP"/>
    </source>
</evidence>
<dbReference type="Gene3D" id="2.40.10.10">
    <property type="entry name" value="Trypsin-like serine proteases"/>
    <property type="match status" value="1"/>
</dbReference>
<feature type="compositionally biased region" description="Low complexity" evidence="3">
    <location>
        <begin position="2278"/>
        <end position="2300"/>
    </location>
</feature>
<gene>
    <name evidence="6" type="ORF">Fcan01_06959</name>
</gene>
<dbReference type="SMART" id="SM00020">
    <property type="entry name" value="Tryp_SPc"/>
    <property type="match status" value="1"/>
</dbReference>
<dbReference type="InterPro" id="IPR017850">
    <property type="entry name" value="Alkaline_phosphatase_core_sf"/>
</dbReference>
<evidence type="ECO:0000313" key="6">
    <source>
        <dbReference type="EMBL" id="OXA57138.1"/>
    </source>
</evidence>
<dbReference type="OrthoDB" id="413313at2759"/>
<dbReference type="GO" id="GO:0005615">
    <property type="term" value="C:extracellular space"/>
    <property type="evidence" value="ECO:0007669"/>
    <property type="project" value="TreeGrafter"/>
</dbReference>
<dbReference type="PROSITE" id="PS00134">
    <property type="entry name" value="TRYPSIN_HIS"/>
    <property type="match status" value="1"/>
</dbReference>
<feature type="compositionally biased region" description="Polar residues" evidence="3">
    <location>
        <begin position="2259"/>
        <end position="2277"/>
    </location>
</feature>
<dbReference type="GO" id="GO:0006508">
    <property type="term" value="P:proteolysis"/>
    <property type="evidence" value="ECO:0007669"/>
    <property type="project" value="InterPro"/>
</dbReference>
<name>A0A226EIU2_FOLCA</name>
<keyword evidence="2" id="KW-0175">Coiled coil</keyword>
<dbReference type="PANTHER" id="PTHR10974">
    <property type="entry name" value="FI08016P-RELATED"/>
    <property type="match status" value="1"/>
</dbReference>
<feature type="coiled-coil region" evidence="2">
    <location>
        <begin position="1432"/>
        <end position="1462"/>
    </location>
</feature>
<dbReference type="SUPFAM" id="SSF53649">
    <property type="entry name" value="Alkaline phosphatase-like"/>
    <property type="match status" value="2"/>
</dbReference>
<feature type="coiled-coil region" evidence="2">
    <location>
        <begin position="1809"/>
        <end position="1840"/>
    </location>
</feature>
<dbReference type="PANTHER" id="PTHR10974:SF1">
    <property type="entry name" value="FI08016P-RELATED"/>
    <property type="match status" value="1"/>
</dbReference>
<dbReference type="CDD" id="cd16021">
    <property type="entry name" value="ALP_like"/>
    <property type="match status" value="2"/>
</dbReference>
<evidence type="ECO:0000259" key="5">
    <source>
        <dbReference type="PROSITE" id="PS50240"/>
    </source>
</evidence>
<dbReference type="InterPro" id="IPR043504">
    <property type="entry name" value="Peptidase_S1_PA_chymotrypsin"/>
</dbReference>
<comment type="caution">
    <text evidence="6">The sequence shown here is derived from an EMBL/GenBank/DDBJ whole genome shotgun (WGS) entry which is preliminary data.</text>
</comment>